<gene>
    <name evidence="2" type="ORF">CKY01_03620</name>
</gene>
<dbReference type="EMBL" id="NSCI01000003">
    <property type="protein sequence ID" value="RAW92584.1"/>
    <property type="molecule type" value="Genomic_DNA"/>
</dbReference>
<dbReference type="AlphaFoldDB" id="A0A329VL96"/>
<comment type="caution">
    <text evidence="2">The sequence shown here is derived from an EMBL/GenBank/DDBJ whole genome shotgun (WGS) entry which is preliminary data.</text>
</comment>
<dbReference type="Proteomes" id="UP000250870">
    <property type="component" value="Unassembled WGS sequence"/>
</dbReference>
<keyword evidence="1" id="KW-0472">Membrane</keyword>
<proteinExistence type="predicted"/>
<reference evidence="2 3" key="1">
    <citation type="journal article" date="2018" name="Int. J. Syst. Evol. Microbiol.">
        <title>Whole-genome-based revisit of Photorhabdus phylogeny: proposal for the elevation of most Photorhabdus subspecies to the species level and description of one novel species Photorhabdus bodei sp. nov., and one novel subspecies Photorhabdus laumondii subsp. clarkei subsp. nov.</title>
        <authorList>
            <person name="Machado R.A.R."/>
            <person name="Wuthrich D."/>
            <person name="Kuhnert P."/>
            <person name="Arce C.C.M."/>
            <person name="Thonen L."/>
            <person name="Ruiz C."/>
            <person name="Zhang X."/>
            <person name="Robert C.A.M."/>
            <person name="Karimi J."/>
            <person name="Kamali S."/>
            <person name="Ma J."/>
            <person name="Bruggmann R."/>
            <person name="Erb M."/>
        </authorList>
    </citation>
    <scope>NUCLEOTIDE SEQUENCE [LARGE SCALE GENOMIC DNA]</scope>
    <source>
        <strain evidence="2 3">BOJ-47</strain>
    </source>
</reference>
<evidence type="ECO:0000313" key="2">
    <source>
        <dbReference type="EMBL" id="RAW92584.1"/>
    </source>
</evidence>
<feature type="transmembrane region" description="Helical" evidence="1">
    <location>
        <begin position="29"/>
        <end position="50"/>
    </location>
</feature>
<evidence type="ECO:0000256" key="1">
    <source>
        <dbReference type="SAM" id="Phobius"/>
    </source>
</evidence>
<accession>A0A329VL96</accession>
<protein>
    <submittedName>
        <fullName evidence="2">Uncharacterized protein</fullName>
    </submittedName>
</protein>
<evidence type="ECO:0000313" key="3">
    <source>
        <dbReference type="Proteomes" id="UP000250870"/>
    </source>
</evidence>
<name>A0A329VL96_9GAMM</name>
<organism evidence="2 3">
    <name type="scientific">Photorhabdus laumondii subsp. clarkei</name>
    <dbReference type="NCBI Taxonomy" id="2029685"/>
    <lineage>
        <taxon>Bacteria</taxon>
        <taxon>Pseudomonadati</taxon>
        <taxon>Pseudomonadota</taxon>
        <taxon>Gammaproteobacteria</taxon>
        <taxon>Enterobacterales</taxon>
        <taxon>Morganellaceae</taxon>
        <taxon>Photorhabdus</taxon>
    </lineage>
</organism>
<sequence length="62" mass="6948">MPYHPYCIYWASCPESINGAFLQTPFIPVIFQVASLLAVLAHPGHIVIYAPEDSLPYRRDAS</sequence>
<keyword evidence="1" id="KW-1133">Transmembrane helix</keyword>
<keyword evidence="1" id="KW-0812">Transmembrane</keyword>